<evidence type="ECO:0000313" key="2">
    <source>
        <dbReference type="EMBL" id="UPU46729.1"/>
    </source>
</evidence>
<organism evidence="2 3">
    <name type="scientific">Rhodococcus qingshengii JCM 15477</name>
    <dbReference type="NCBI Taxonomy" id="1303681"/>
    <lineage>
        <taxon>Bacteria</taxon>
        <taxon>Bacillati</taxon>
        <taxon>Actinomycetota</taxon>
        <taxon>Actinomycetes</taxon>
        <taxon>Mycobacteriales</taxon>
        <taxon>Nocardiaceae</taxon>
        <taxon>Rhodococcus</taxon>
        <taxon>Rhodococcus erythropolis group</taxon>
    </lineage>
</organism>
<dbReference type="Gene3D" id="1.10.260.40">
    <property type="entry name" value="lambda repressor-like DNA-binding domains"/>
    <property type="match status" value="1"/>
</dbReference>
<gene>
    <name evidence="2" type="ORF">M0639_31470</name>
</gene>
<evidence type="ECO:0000256" key="1">
    <source>
        <dbReference type="SAM" id="MobiDB-lite"/>
    </source>
</evidence>
<accession>A0AB38RNR2</accession>
<protein>
    <submittedName>
        <fullName evidence="2">Helix-turn-helix domain-containing protein</fullName>
    </submittedName>
</protein>
<evidence type="ECO:0000313" key="3">
    <source>
        <dbReference type="Proteomes" id="UP000831484"/>
    </source>
</evidence>
<dbReference type="Proteomes" id="UP000831484">
    <property type="component" value="Plasmid pdjl-6-4"/>
</dbReference>
<sequence length="131" mass="14556">MRTGFGVWIRDQIDARGYESTEEAARALGVYPSLLRHWATIVRSPSPQVLRQVAVLFDAPIQDVLIAAGYMTMPEEENRPLSPTRMSLQQMSNKQILDEICRRTVGDTGGPPIPVRVNGVLHTPDGWTSTP</sequence>
<dbReference type="CDD" id="cd00093">
    <property type="entry name" value="HTH_XRE"/>
    <property type="match status" value="1"/>
</dbReference>
<feature type="region of interest" description="Disordered" evidence="1">
    <location>
        <begin position="107"/>
        <end position="131"/>
    </location>
</feature>
<reference evidence="3" key="1">
    <citation type="journal article" date="2022" name="Environ. Microbiol.">
        <title>Functional analysis, diversity, and distribution of carbendazim hydrolases MheI and CbmA, responsible for the initial step in carbendazim degradation.</title>
        <authorList>
            <person name="Zhang M."/>
            <person name="Bai X."/>
            <person name="Li Q."/>
            <person name="Zhang L."/>
            <person name="Zhu Q."/>
            <person name="Gao S."/>
            <person name="Ke Z."/>
            <person name="Jiang M."/>
            <person name="Hu J."/>
            <person name="Qiu J."/>
            <person name="Hong Q."/>
        </authorList>
    </citation>
    <scope>NUCLEOTIDE SEQUENCE [LARGE SCALE GENOMIC DNA]</scope>
    <source>
        <strain evidence="3">djl-6</strain>
    </source>
</reference>
<dbReference type="EMBL" id="CP096567">
    <property type="protein sequence ID" value="UPU46729.1"/>
    <property type="molecule type" value="Genomic_DNA"/>
</dbReference>
<dbReference type="InterPro" id="IPR010982">
    <property type="entry name" value="Lambda_DNA-bd_dom_sf"/>
</dbReference>
<dbReference type="InterPro" id="IPR001387">
    <property type="entry name" value="Cro/C1-type_HTH"/>
</dbReference>
<name>A0AB38RNR2_RHOSG</name>
<dbReference type="RefSeq" id="WP_064075464.1">
    <property type="nucleotide sequence ID" value="NZ_CP096567.1"/>
</dbReference>
<keyword evidence="3" id="KW-1185">Reference proteome</keyword>
<dbReference type="GO" id="GO:0003677">
    <property type="term" value="F:DNA binding"/>
    <property type="evidence" value="ECO:0007669"/>
    <property type="project" value="InterPro"/>
</dbReference>
<keyword evidence="2" id="KW-0614">Plasmid</keyword>
<dbReference type="AlphaFoldDB" id="A0AB38RNR2"/>
<geneLocation type="plasmid" evidence="2 3">
    <name>pdjl-6-4</name>
</geneLocation>
<proteinExistence type="predicted"/>